<dbReference type="GO" id="GO:0008777">
    <property type="term" value="F:acetylornithine deacetylase activity"/>
    <property type="evidence" value="ECO:0007669"/>
    <property type="project" value="TreeGrafter"/>
</dbReference>
<organism evidence="9 10">
    <name type="scientific">Heyndrickxia shackletonii</name>
    <dbReference type="NCBI Taxonomy" id="157838"/>
    <lineage>
        <taxon>Bacteria</taxon>
        <taxon>Bacillati</taxon>
        <taxon>Bacillota</taxon>
        <taxon>Bacilli</taxon>
        <taxon>Bacillales</taxon>
        <taxon>Bacillaceae</taxon>
        <taxon>Heyndrickxia</taxon>
    </lineage>
</organism>
<dbReference type="Gene3D" id="3.40.630.10">
    <property type="entry name" value="Zn peptidases"/>
    <property type="match status" value="1"/>
</dbReference>
<dbReference type="PATRIC" id="fig|157838.3.peg.5278"/>
<evidence type="ECO:0000256" key="4">
    <source>
        <dbReference type="ARBA" id="ARBA00022723"/>
    </source>
</evidence>
<evidence type="ECO:0000256" key="7">
    <source>
        <dbReference type="ARBA" id="ARBA00022997"/>
    </source>
</evidence>
<dbReference type="GO" id="GO:0006526">
    <property type="term" value="P:L-arginine biosynthetic process"/>
    <property type="evidence" value="ECO:0007669"/>
    <property type="project" value="TreeGrafter"/>
</dbReference>
<dbReference type="Pfam" id="PF01546">
    <property type="entry name" value="Peptidase_M20"/>
    <property type="match status" value="1"/>
</dbReference>
<keyword evidence="10" id="KW-1185">Reference proteome</keyword>
<evidence type="ECO:0000256" key="8">
    <source>
        <dbReference type="ARBA" id="ARBA00023049"/>
    </source>
</evidence>
<dbReference type="EMBL" id="LJJC01000015">
    <property type="protein sequence ID" value="KQL50692.1"/>
    <property type="molecule type" value="Genomic_DNA"/>
</dbReference>
<dbReference type="InterPro" id="IPR050072">
    <property type="entry name" value="Peptidase_M20A"/>
</dbReference>
<evidence type="ECO:0000256" key="3">
    <source>
        <dbReference type="ARBA" id="ARBA00022670"/>
    </source>
</evidence>
<dbReference type="NCBIfam" id="TIGR01887">
    <property type="entry name" value="dipeptidaselike"/>
    <property type="match status" value="1"/>
</dbReference>
<dbReference type="STRING" id="157838.AN964_23985"/>
<accession>A0A0Q3WRL2</accession>
<dbReference type="InterPro" id="IPR010964">
    <property type="entry name" value="M20A_pepV-rel"/>
</dbReference>
<dbReference type="GO" id="GO:0008270">
    <property type="term" value="F:zinc ion binding"/>
    <property type="evidence" value="ECO:0007669"/>
    <property type="project" value="InterPro"/>
</dbReference>
<dbReference type="OrthoDB" id="9761532at2"/>
<dbReference type="PANTHER" id="PTHR43808">
    <property type="entry name" value="ACETYLORNITHINE DEACETYLASE"/>
    <property type="match status" value="1"/>
</dbReference>
<dbReference type="Proteomes" id="UP000051888">
    <property type="component" value="Unassembled WGS sequence"/>
</dbReference>
<proteinExistence type="inferred from homology"/>
<comment type="caution">
    <text evidence="9">The sequence shown here is derived from an EMBL/GenBank/DDBJ whole genome shotgun (WGS) entry which is preliminary data.</text>
</comment>
<dbReference type="SUPFAM" id="SSF53187">
    <property type="entry name" value="Zn-dependent exopeptidases"/>
    <property type="match status" value="1"/>
</dbReference>
<dbReference type="InterPro" id="IPR036264">
    <property type="entry name" value="Bact_exopeptidase_dim_dom"/>
</dbReference>
<evidence type="ECO:0000256" key="2">
    <source>
        <dbReference type="ARBA" id="ARBA00006247"/>
    </source>
</evidence>
<dbReference type="RefSeq" id="WP_055742296.1">
    <property type="nucleotide sequence ID" value="NZ_JAAIWL010000002.1"/>
</dbReference>
<keyword evidence="8" id="KW-0482">Metalloprotease</keyword>
<dbReference type="AlphaFoldDB" id="A0A0Q3WRL2"/>
<keyword evidence="3" id="KW-0645">Protease</keyword>
<dbReference type="NCBIfam" id="NF005591">
    <property type="entry name" value="PRK07318.1"/>
    <property type="match status" value="1"/>
</dbReference>
<dbReference type="CDD" id="cd03888">
    <property type="entry name" value="M20_PepV"/>
    <property type="match status" value="1"/>
</dbReference>
<dbReference type="InterPro" id="IPR001261">
    <property type="entry name" value="ArgE/DapE_CS"/>
</dbReference>
<dbReference type="PANTHER" id="PTHR43808:SF31">
    <property type="entry name" value="N-ACETYL-L-CITRULLINE DEACETYLASE"/>
    <property type="match status" value="1"/>
</dbReference>
<dbReference type="Gene3D" id="3.30.70.360">
    <property type="match status" value="2"/>
</dbReference>
<dbReference type="GO" id="GO:0006508">
    <property type="term" value="P:proteolysis"/>
    <property type="evidence" value="ECO:0007669"/>
    <property type="project" value="UniProtKB-KW"/>
</dbReference>
<name>A0A0Q3WRL2_9BACI</name>
<dbReference type="GO" id="GO:0016805">
    <property type="term" value="F:dipeptidase activity"/>
    <property type="evidence" value="ECO:0007669"/>
    <property type="project" value="UniProtKB-KW"/>
</dbReference>
<protein>
    <submittedName>
        <fullName evidence="9">Xaa-His dipeptidase</fullName>
    </submittedName>
</protein>
<keyword evidence="6" id="KW-0862">Zinc</keyword>
<comment type="cofactor">
    <cofactor evidence="1">
        <name>Zn(2+)</name>
        <dbReference type="ChEBI" id="CHEBI:29105"/>
    </cofactor>
</comment>
<evidence type="ECO:0000256" key="1">
    <source>
        <dbReference type="ARBA" id="ARBA00001947"/>
    </source>
</evidence>
<comment type="similarity">
    <text evidence="2">Belongs to the peptidase M20A family.</text>
</comment>
<keyword evidence="5" id="KW-0378">Hydrolase</keyword>
<evidence type="ECO:0000256" key="6">
    <source>
        <dbReference type="ARBA" id="ARBA00022833"/>
    </source>
</evidence>
<evidence type="ECO:0000313" key="9">
    <source>
        <dbReference type="EMBL" id="KQL50692.1"/>
    </source>
</evidence>
<keyword evidence="4" id="KW-0479">Metal-binding</keyword>
<reference evidence="9 10" key="1">
    <citation type="submission" date="2015-09" db="EMBL/GenBank/DDBJ databases">
        <title>Genome sequencing project for genomic taxonomy and phylogenomics of Bacillus-like bacteria.</title>
        <authorList>
            <person name="Liu B."/>
            <person name="Wang J."/>
            <person name="Zhu Y."/>
            <person name="Liu G."/>
            <person name="Chen Q."/>
            <person name="Chen Z."/>
            <person name="Lan J."/>
            <person name="Che J."/>
            <person name="Ge C."/>
            <person name="Shi H."/>
            <person name="Pan Z."/>
            <person name="Liu X."/>
        </authorList>
    </citation>
    <scope>NUCLEOTIDE SEQUENCE [LARGE SCALE GENOMIC DNA]</scope>
    <source>
        <strain evidence="9 10">LMG 18435</strain>
    </source>
</reference>
<gene>
    <name evidence="9" type="ORF">AN964_23985</name>
</gene>
<dbReference type="PROSITE" id="PS00759">
    <property type="entry name" value="ARGE_DAPE_CPG2_2"/>
    <property type="match status" value="1"/>
</dbReference>
<dbReference type="InterPro" id="IPR002933">
    <property type="entry name" value="Peptidase_M20"/>
</dbReference>
<evidence type="ECO:0000256" key="5">
    <source>
        <dbReference type="ARBA" id="ARBA00022801"/>
    </source>
</evidence>
<dbReference type="GO" id="GO:0008237">
    <property type="term" value="F:metallopeptidase activity"/>
    <property type="evidence" value="ECO:0007669"/>
    <property type="project" value="UniProtKB-KW"/>
</dbReference>
<evidence type="ECO:0000313" key="10">
    <source>
        <dbReference type="Proteomes" id="UP000051888"/>
    </source>
</evidence>
<sequence length="470" mass="52533">MVNWYQEVQDRKEKLVEDLFGLLQIESVKDLSTKTEVRPMGEEIGKALDYMLQLSAEAGFKTKNLAGYAGYAEHGEHLSDDYVGILCHVDVVPATGNWTSPPFEPTIRDGKIFARGSIDDKGPTMAAYYGLKIVKELGLPVKRNVRIIFGTDEESGMSCMRHYQEVEKLPVIGFAPDADFPIINAEKGQMSIKITLNKTKNEKQYNLNLVSFSAGSRINMVPEQAAAVLYGDNSEVLEKFEEYCQENQYHYSMEVLTNTVKLTLFGISAHAMEPFAGRNAGTALGEFLNQFKLQSEVQPFVSLLSQLHNDYYGEKFGITFSDDVTGPLTVNPGIIQYDQEGEGSIFLNLRCPVTLDFAQTKERIVNAVEEKGFSVAECRESAPHFVDSNHPMIKALQKVYQEETNQEPTLLSTGGATYARFMEKGVAFGACFPGKEYRAHQQDEYIEVEDLLKATAIYARAIYELANLDS</sequence>
<keyword evidence="7" id="KW-0224">Dipeptidase</keyword>
<dbReference type="SUPFAM" id="SSF55031">
    <property type="entry name" value="Bacterial exopeptidase dimerisation domain"/>
    <property type="match status" value="1"/>
</dbReference>